<evidence type="ECO:0000256" key="12">
    <source>
        <dbReference type="PROSITE-ProRule" id="PRU01363"/>
    </source>
</evidence>
<dbReference type="Pfam" id="PF21089">
    <property type="entry name" value="PKS_DH_N"/>
    <property type="match status" value="1"/>
</dbReference>
<dbReference type="SUPFAM" id="SSF53901">
    <property type="entry name" value="Thiolase-like"/>
    <property type="match status" value="1"/>
</dbReference>
<feature type="compositionally biased region" description="Basic and acidic residues" evidence="13">
    <location>
        <begin position="3913"/>
        <end position="3924"/>
    </location>
</feature>
<evidence type="ECO:0000256" key="2">
    <source>
        <dbReference type="ARBA" id="ARBA00001957"/>
    </source>
</evidence>
<name>Q6E7J8_9CYAN</name>
<dbReference type="FunFam" id="3.40.366.10:FF:000002">
    <property type="entry name" value="Probable polyketide synthase 2"/>
    <property type="match status" value="1"/>
</dbReference>
<dbReference type="InterPro" id="IPR049490">
    <property type="entry name" value="C883_1060-like_KR_N"/>
</dbReference>
<dbReference type="InterPro" id="IPR015421">
    <property type="entry name" value="PyrdxlP-dep_Trfase_major"/>
</dbReference>
<dbReference type="InterPro" id="IPR042099">
    <property type="entry name" value="ANL_N_sf"/>
</dbReference>
<dbReference type="InterPro" id="IPR015422">
    <property type="entry name" value="PyrdxlP-dep_Trfase_small"/>
</dbReference>
<accession>Q6E7J8</accession>
<evidence type="ECO:0000256" key="9">
    <source>
        <dbReference type="ARBA" id="ARBA00023239"/>
    </source>
</evidence>
<dbReference type="Pfam" id="PF18563">
    <property type="entry name" value="TubC_N"/>
    <property type="match status" value="1"/>
</dbReference>
<feature type="active site" description="Proton donor; for dehydratase activity" evidence="12">
    <location>
        <position position="1158"/>
    </location>
</feature>
<dbReference type="SMART" id="SM00825">
    <property type="entry name" value="PKS_KS"/>
    <property type="match status" value="1"/>
</dbReference>
<dbReference type="SUPFAM" id="SSF56801">
    <property type="entry name" value="Acetyl-CoA synthetase-like"/>
    <property type="match status" value="2"/>
</dbReference>
<dbReference type="InterPro" id="IPR011032">
    <property type="entry name" value="GroES-like_sf"/>
</dbReference>
<evidence type="ECO:0000259" key="15">
    <source>
        <dbReference type="PROSITE" id="PS52004"/>
    </source>
</evidence>
<dbReference type="EMBL" id="AY522504">
    <property type="protein sequence ID" value="AAS98783.1"/>
    <property type="molecule type" value="Genomic_DNA"/>
</dbReference>
<dbReference type="InterPro" id="IPR020807">
    <property type="entry name" value="PKS_DH"/>
</dbReference>
<evidence type="ECO:0000256" key="7">
    <source>
        <dbReference type="ARBA" id="ARBA00022737"/>
    </source>
</evidence>
<evidence type="ECO:0000256" key="1">
    <source>
        <dbReference type="ARBA" id="ARBA00001933"/>
    </source>
</evidence>
<dbReference type="InterPro" id="IPR050091">
    <property type="entry name" value="PKS_NRPS_Biosynth_Enz"/>
</dbReference>
<dbReference type="InterPro" id="IPR036736">
    <property type="entry name" value="ACP-like_sf"/>
</dbReference>
<dbReference type="InterPro" id="IPR057326">
    <property type="entry name" value="KR_dom"/>
</dbReference>
<dbReference type="Gene3D" id="3.40.50.12780">
    <property type="entry name" value="N-terminal domain of ligase-like"/>
    <property type="match status" value="1"/>
</dbReference>
<feature type="domain" description="PKS/mFAS DH" evidence="16">
    <location>
        <begin position="948"/>
        <end position="1245"/>
    </location>
</feature>
<dbReference type="Gene3D" id="1.10.10.1830">
    <property type="entry name" value="Non-ribosomal peptide synthase, adenylation domain"/>
    <property type="match status" value="1"/>
</dbReference>
<keyword evidence="8 11" id="KW-0663">Pyridoxal phosphate</keyword>
<feature type="active site" description="Proton acceptor; for dehydratase activity" evidence="12">
    <location>
        <position position="980"/>
    </location>
</feature>
<dbReference type="Pfam" id="PF00501">
    <property type="entry name" value="AMP-binding"/>
    <property type="match status" value="2"/>
</dbReference>
<dbReference type="GO" id="GO:0004312">
    <property type="term" value="F:fatty acid synthase activity"/>
    <property type="evidence" value="ECO:0007669"/>
    <property type="project" value="TreeGrafter"/>
</dbReference>
<dbReference type="InterPro" id="IPR020843">
    <property type="entry name" value="ER"/>
</dbReference>
<keyword evidence="10" id="KW-0511">Multifunctional enzyme</keyword>
<dbReference type="SMART" id="SM00826">
    <property type="entry name" value="PKS_DH"/>
    <property type="match status" value="1"/>
</dbReference>
<dbReference type="SUPFAM" id="SSF53383">
    <property type="entry name" value="PLP-dependent transferases"/>
    <property type="match status" value="1"/>
</dbReference>
<dbReference type="CDD" id="cd05195">
    <property type="entry name" value="enoyl_red"/>
    <property type="match status" value="1"/>
</dbReference>
<dbReference type="Gene3D" id="3.30.300.30">
    <property type="match status" value="1"/>
</dbReference>
<evidence type="ECO:0000259" key="14">
    <source>
        <dbReference type="PROSITE" id="PS50075"/>
    </source>
</evidence>
<dbReference type="GO" id="GO:0004315">
    <property type="term" value="F:3-oxoacyl-[acyl-carrier-protein] synthase activity"/>
    <property type="evidence" value="ECO:0007669"/>
    <property type="project" value="InterPro"/>
</dbReference>
<dbReference type="PROSITE" id="PS00012">
    <property type="entry name" value="PHOSPHOPANTETHEINE"/>
    <property type="match status" value="1"/>
</dbReference>
<dbReference type="GO" id="GO:0031177">
    <property type="term" value="F:phosphopantetheine binding"/>
    <property type="evidence" value="ECO:0007669"/>
    <property type="project" value="InterPro"/>
</dbReference>
<keyword evidence="7" id="KW-0677">Repeat</keyword>
<comment type="cofactor">
    <cofactor evidence="1 11">
        <name>pyridoxal 5'-phosphate</name>
        <dbReference type="ChEBI" id="CHEBI:597326"/>
    </cofactor>
</comment>
<evidence type="ECO:0000256" key="6">
    <source>
        <dbReference type="ARBA" id="ARBA00022679"/>
    </source>
</evidence>
<comment type="cofactor">
    <cofactor evidence="2">
        <name>pantetheine 4'-phosphate</name>
        <dbReference type="ChEBI" id="CHEBI:47942"/>
    </cofactor>
</comment>
<dbReference type="Gene3D" id="3.40.366.10">
    <property type="entry name" value="Malonyl-Coenzyme A Acyl Carrier Protein, domain 2"/>
    <property type="match status" value="1"/>
</dbReference>
<keyword evidence="9" id="KW-0456">Lyase</keyword>
<dbReference type="FunFam" id="3.30.300.30:FF:000010">
    <property type="entry name" value="Enterobactin synthetase component F"/>
    <property type="match status" value="1"/>
</dbReference>
<feature type="domain" description="Carrier" evidence="14">
    <location>
        <begin position="2109"/>
        <end position="2183"/>
    </location>
</feature>
<dbReference type="GO" id="GO:0004058">
    <property type="term" value="F:aromatic-L-amino-acid decarboxylase activity"/>
    <property type="evidence" value="ECO:0007669"/>
    <property type="project" value="UniProtKB-ARBA"/>
</dbReference>
<dbReference type="CDD" id="cd00833">
    <property type="entry name" value="PKS"/>
    <property type="match status" value="1"/>
</dbReference>
<keyword evidence="5" id="KW-0597">Phosphoprotein</keyword>
<dbReference type="Gene3D" id="3.30.70.3290">
    <property type="match status" value="1"/>
</dbReference>
<dbReference type="Gene3D" id="3.90.1150.10">
    <property type="entry name" value="Aspartate Aminotransferase, domain 1"/>
    <property type="match status" value="1"/>
</dbReference>
<dbReference type="FunFam" id="3.40.50.980:FF:000001">
    <property type="entry name" value="Non-ribosomal peptide synthetase"/>
    <property type="match status" value="1"/>
</dbReference>
<evidence type="ECO:0000256" key="11">
    <source>
        <dbReference type="PIRSR" id="PIRSR602129-50"/>
    </source>
</evidence>
<dbReference type="InterPro" id="IPR049552">
    <property type="entry name" value="PKS_DH_N"/>
</dbReference>
<dbReference type="PROSITE" id="PS52004">
    <property type="entry name" value="KS3_2"/>
    <property type="match status" value="1"/>
</dbReference>
<dbReference type="Gene3D" id="3.10.129.120">
    <property type="match status" value="1"/>
</dbReference>
<dbReference type="InterPro" id="IPR016035">
    <property type="entry name" value="Acyl_Trfase/lysoPLipase"/>
</dbReference>
<dbReference type="InterPro" id="IPR041464">
    <property type="entry name" value="TubC_N"/>
</dbReference>
<dbReference type="Pfam" id="PF08659">
    <property type="entry name" value="KR"/>
    <property type="match status" value="1"/>
</dbReference>
<dbReference type="Pfam" id="PF08240">
    <property type="entry name" value="ADH_N"/>
    <property type="match status" value="1"/>
</dbReference>
<evidence type="ECO:0000256" key="10">
    <source>
        <dbReference type="ARBA" id="ARBA00023268"/>
    </source>
</evidence>
<keyword evidence="6" id="KW-0808">Transferase</keyword>
<dbReference type="SMART" id="SM00822">
    <property type="entry name" value="PKS_KR"/>
    <property type="match status" value="1"/>
</dbReference>
<dbReference type="InterPro" id="IPR015424">
    <property type="entry name" value="PyrdxlP-dep_Trfase"/>
</dbReference>
<feature type="modified residue" description="N6-(pyridoxal phosphate)lysine" evidence="11">
    <location>
        <position position="3374"/>
    </location>
</feature>
<dbReference type="Pfam" id="PF21394">
    <property type="entry name" value="Beta-ketacyl_N"/>
    <property type="match status" value="1"/>
</dbReference>
<evidence type="ECO:0000313" key="17">
    <source>
        <dbReference type="EMBL" id="AAS98783.1"/>
    </source>
</evidence>
<dbReference type="Gene3D" id="3.10.129.10">
    <property type="entry name" value="Hotdog Thioesterase"/>
    <property type="match status" value="1"/>
</dbReference>
<feature type="domain" description="Ketosynthase family 3 (KS3)" evidence="15">
    <location>
        <begin position="35"/>
        <end position="460"/>
    </location>
</feature>
<dbReference type="FunFam" id="3.40.47.10:FF:000019">
    <property type="entry name" value="Polyketide synthase type I"/>
    <property type="match status" value="1"/>
</dbReference>
<dbReference type="Gene3D" id="3.40.50.980">
    <property type="match status" value="2"/>
</dbReference>
<dbReference type="InterPro" id="IPR023213">
    <property type="entry name" value="CAT-like_dom_sf"/>
</dbReference>
<dbReference type="FunFam" id="3.40.50.720:FF:000209">
    <property type="entry name" value="Polyketide synthase Pks12"/>
    <property type="match status" value="1"/>
</dbReference>
<protein>
    <submittedName>
        <fullName evidence="17">JamL</fullName>
    </submittedName>
</protein>
<dbReference type="SMART" id="SM00823">
    <property type="entry name" value="PKS_PP"/>
    <property type="match status" value="1"/>
</dbReference>
<dbReference type="CDD" id="cd08955">
    <property type="entry name" value="KR_2_FAS_SDR_x"/>
    <property type="match status" value="1"/>
</dbReference>
<feature type="domain" description="Carrier" evidence="14">
    <location>
        <begin position="3818"/>
        <end position="3893"/>
    </location>
</feature>
<dbReference type="FunFam" id="1.10.1200.10:FF:000005">
    <property type="entry name" value="Nonribosomal peptide synthetase 1"/>
    <property type="match status" value="1"/>
</dbReference>
<dbReference type="SUPFAM" id="SSF50129">
    <property type="entry name" value="GroES-like"/>
    <property type="match status" value="1"/>
</dbReference>
<dbReference type="Pfam" id="PF22621">
    <property type="entry name" value="CurL-like_PKS_C"/>
    <property type="match status" value="1"/>
</dbReference>
<dbReference type="InterPro" id="IPR001227">
    <property type="entry name" value="Ac_transferase_dom_sf"/>
</dbReference>
<dbReference type="PROSITE" id="PS52019">
    <property type="entry name" value="PKS_MFAS_DH"/>
    <property type="match status" value="1"/>
</dbReference>
<dbReference type="InterPro" id="IPR013154">
    <property type="entry name" value="ADH-like_N"/>
</dbReference>
<dbReference type="Gene3D" id="1.10.1200.10">
    <property type="entry name" value="ACP-like"/>
    <property type="match status" value="2"/>
</dbReference>
<dbReference type="InterPro" id="IPR020841">
    <property type="entry name" value="PKS_Beta-ketoAc_synthase_dom"/>
</dbReference>
<evidence type="ECO:0000256" key="5">
    <source>
        <dbReference type="ARBA" id="ARBA00022553"/>
    </source>
</evidence>
<dbReference type="Gene3D" id="3.40.47.10">
    <property type="match status" value="1"/>
</dbReference>
<dbReference type="SUPFAM" id="SSF51735">
    <property type="entry name" value="NAD(P)-binding Rossmann-fold domains"/>
    <property type="match status" value="3"/>
</dbReference>
<dbReference type="InterPro" id="IPR049551">
    <property type="entry name" value="PKS_DH_C"/>
</dbReference>
<dbReference type="Pfam" id="PF14765">
    <property type="entry name" value="PS-DH"/>
    <property type="match status" value="1"/>
</dbReference>
<dbReference type="Pfam" id="PF13602">
    <property type="entry name" value="ADH_zinc_N_2"/>
    <property type="match status" value="1"/>
</dbReference>
<keyword evidence="4" id="KW-0596">Phosphopantetheine</keyword>
<dbReference type="Pfam" id="PF00109">
    <property type="entry name" value="ketoacyl-synt"/>
    <property type="match status" value="1"/>
</dbReference>
<proteinExistence type="inferred from homology"/>
<feature type="region of interest" description="Disordered" evidence="13">
    <location>
        <begin position="3913"/>
        <end position="3935"/>
    </location>
</feature>
<dbReference type="InterPro" id="IPR006162">
    <property type="entry name" value="Ppantetheine_attach_site"/>
</dbReference>
<evidence type="ECO:0000256" key="4">
    <source>
        <dbReference type="ARBA" id="ARBA00022450"/>
    </source>
</evidence>
<dbReference type="SUPFAM" id="SSF55048">
    <property type="entry name" value="Probable ACP-binding domain of malonyl-CoA ACP transacylase"/>
    <property type="match status" value="1"/>
</dbReference>
<dbReference type="SMART" id="SM00827">
    <property type="entry name" value="PKS_AT"/>
    <property type="match status" value="1"/>
</dbReference>
<dbReference type="GO" id="GO:0030170">
    <property type="term" value="F:pyridoxal phosphate binding"/>
    <property type="evidence" value="ECO:0007669"/>
    <property type="project" value="InterPro"/>
</dbReference>
<dbReference type="InterPro" id="IPR016039">
    <property type="entry name" value="Thiolase-like"/>
</dbReference>
<dbReference type="Gene3D" id="3.30.559.10">
    <property type="entry name" value="Chloramphenicol acetyltransferase-like domain"/>
    <property type="match status" value="1"/>
</dbReference>
<dbReference type="GO" id="GO:0044550">
    <property type="term" value="P:secondary metabolite biosynthetic process"/>
    <property type="evidence" value="ECO:0007669"/>
    <property type="project" value="UniProtKB-ARBA"/>
</dbReference>
<dbReference type="Gene3D" id="3.90.180.10">
    <property type="entry name" value="Medium-chain alcohol dehydrogenases, catalytic domain"/>
    <property type="match status" value="1"/>
</dbReference>
<feature type="region of interest" description="C-terminal hotdog fold" evidence="12">
    <location>
        <begin position="1098"/>
        <end position="1245"/>
    </location>
</feature>
<evidence type="ECO:0000259" key="16">
    <source>
        <dbReference type="PROSITE" id="PS52019"/>
    </source>
</evidence>
<feature type="region of interest" description="N-terminal hotdog fold" evidence="12">
    <location>
        <begin position="948"/>
        <end position="1085"/>
    </location>
</feature>
<dbReference type="PANTHER" id="PTHR43775:SF37">
    <property type="entry name" value="SI:DKEY-61P9.11"/>
    <property type="match status" value="1"/>
</dbReference>
<dbReference type="InterPro" id="IPR014043">
    <property type="entry name" value="Acyl_transferase_dom"/>
</dbReference>
<dbReference type="Pfam" id="PF02801">
    <property type="entry name" value="Ketoacyl-synt_C"/>
    <property type="match status" value="1"/>
</dbReference>
<dbReference type="SMART" id="SM00829">
    <property type="entry name" value="PKS_ER"/>
    <property type="match status" value="1"/>
</dbReference>
<dbReference type="InterPro" id="IPR020806">
    <property type="entry name" value="PKS_PP-bd"/>
</dbReference>
<dbReference type="InterPro" id="IPR049900">
    <property type="entry name" value="PKS_mFAS_DH"/>
</dbReference>
<dbReference type="InterPro" id="IPR025110">
    <property type="entry name" value="AMP-bd_C"/>
</dbReference>
<dbReference type="PROSITE" id="PS00606">
    <property type="entry name" value="KS3_1"/>
    <property type="match status" value="1"/>
</dbReference>
<dbReference type="Gene3D" id="3.40.50.720">
    <property type="entry name" value="NAD(P)-binding Rossmann-like Domain"/>
    <property type="match status" value="3"/>
</dbReference>
<evidence type="ECO:0000256" key="3">
    <source>
        <dbReference type="ARBA" id="ARBA00006432"/>
    </source>
</evidence>
<dbReference type="InterPro" id="IPR000873">
    <property type="entry name" value="AMP-dep_synth/lig_dom"/>
</dbReference>
<dbReference type="Pfam" id="PF00282">
    <property type="entry name" value="Pyridoxal_deC"/>
    <property type="match status" value="1"/>
</dbReference>
<dbReference type="InterPro" id="IPR001242">
    <property type="entry name" value="Condensation_dom"/>
</dbReference>
<dbReference type="SUPFAM" id="SSF52777">
    <property type="entry name" value="CoA-dependent acyltransferases"/>
    <property type="match status" value="2"/>
</dbReference>
<dbReference type="PROSITE" id="PS50075">
    <property type="entry name" value="CARRIER"/>
    <property type="match status" value="2"/>
</dbReference>
<dbReference type="Gene3D" id="3.40.640.10">
    <property type="entry name" value="Type I PLP-dependent aspartate aminotransferase-like (Major domain)"/>
    <property type="match status" value="1"/>
</dbReference>
<dbReference type="Pfam" id="PF00550">
    <property type="entry name" value="PP-binding"/>
    <property type="match status" value="2"/>
</dbReference>
<dbReference type="InterPro" id="IPR014030">
    <property type="entry name" value="Ketoacyl_synth_N"/>
</dbReference>
<dbReference type="InterPro" id="IPR018201">
    <property type="entry name" value="Ketoacyl_synth_AS"/>
</dbReference>
<dbReference type="InterPro" id="IPR044894">
    <property type="entry name" value="TubC_N_sf"/>
</dbReference>
<dbReference type="InterPro" id="IPR002129">
    <property type="entry name" value="PyrdxlP-dep_de-COase"/>
</dbReference>
<dbReference type="InterPro" id="IPR045851">
    <property type="entry name" value="AMP-bd_C_sf"/>
</dbReference>
<dbReference type="SUPFAM" id="SSF47336">
    <property type="entry name" value="ACP-like"/>
    <property type="match status" value="2"/>
</dbReference>
<dbReference type="Pfam" id="PF00668">
    <property type="entry name" value="Condensation"/>
    <property type="match status" value="1"/>
</dbReference>
<dbReference type="CDD" id="cd19531">
    <property type="entry name" value="LCL_NRPS-like"/>
    <property type="match status" value="1"/>
</dbReference>
<comment type="similarity">
    <text evidence="3">Belongs to the ATP-dependent AMP-binding enzyme family.</text>
</comment>
<dbReference type="InterPro" id="IPR013968">
    <property type="entry name" value="PKS_KR"/>
</dbReference>
<dbReference type="PANTHER" id="PTHR43775">
    <property type="entry name" value="FATTY ACID SYNTHASE"/>
    <property type="match status" value="1"/>
</dbReference>
<dbReference type="GO" id="GO:0006633">
    <property type="term" value="P:fatty acid biosynthetic process"/>
    <property type="evidence" value="ECO:0007669"/>
    <property type="project" value="InterPro"/>
</dbReference>
<organism evidence="17">
    <name type="scientific">Lyngbya majuscula</name>
    <dbReference type="NCBI Taxonomy" id="158786"/>
    <lineage>
        <taxon>Bacteria</taxon>
        <taxon>Bacillati</taxon>
        <taxon>Cyanobacteriota</taxon>
        <taxon>Cyanophyceae</taxon>
        <taxon>Oscillatoriophycideae</taxon>
        <taxon>Oscillatoriales</taxon>
        <taxon>Microcoleaceae</taxon>
        <taxon>Lyngbya</taxon>
    </lineage>
</organism>
<feature type="compositionally biased region" description="Basic residues" evidence="13">
    <location>
        <begin position="3925"/>
        <end position="3935"/>
    </location>
</feature>
<dbReference type="InterPro" id="IPR036291">
    <property type="entry name" value="NAD(P)-bd_dom_sf"/>
</dbReference>
<sequence length="3935" mass="440322">MEPTTNKDQLSLSKQMFLALKQAETKLEMMELAKSEPIAIIGIGCRFPGNANTPESFWQLLANGEDGVREIPPERWDIDSHYHPDPDTPGKMYIRHASLVEQVEQFDPEFFGISPREAHSLDPQQRFLLEVTWEALERAGINPQQLENTQTGVFLGIGQNDYADLGLSQLENISPYDGTGNGFCFAAGRLSYFLGLQGPSIAIDTACSASLVAVHEACQSLRQRESNLALAGGVQLILSPYVTTALSRLKALSPDGRCKTFDAAADGYGRGEGCGMVVLKRLSDAVKNGDQIWAVIRGSAVNHDGPSSGLTVPNKLAQEKLIEQALKAAKVEPSQVGYVEAHGTGTSLGDPMEVRALATVFEQGHNQENPLRIGSVKTNIGHLEAAAGIAGLIKVVLQLQHQKIAPSLNFVNPNPYIEWENLPLEVPTQLKPWLSSGDKRVGGVSSFAISGTNAHVVLEEAPREGNRQQATGNSEDYLERSVNLLTLSAKTEIALAELVSSYIYYLETDTELAREHPFRFAIANVCYTANTGRAHFKHRLAVIASDHKELAEKLLYQKTGEEVVGLFAGQFDSASQSPPKIAFLFTGQGSQYVNMGRELYETQPTFRQALEQCDQILQPYLEYSLLEILYPQNAQPSSSSLLDQTAYTQPALFAIEYALYKLWSSWGIKPKAVMGHSVGEYVAATVAGIFSLEDGLKLIATRGRLMQQLPSGGEMVSVMASESKIRELITPYTEKVAIAAINGPESVVISGEAEAIAAIVHKLESDGVKTKRLQVSHAFHSPLMEPILAEFEALAKQITYHQPKIPLISNVTGTKVDNSIATANYWVNHIRQPVKFAASMATLHQQGSEIFLEIGAKPILLGMGRQCLPEDSGTWLPSLRPGVDEWQQILSSLGQLYIRGAQIDWSGFDRDYSPQKVVLPTYPFQRERYWVETAKDWNGKAISATKLHPLINQKFCSPLAKEIFFESHFSTTNLPFLADHRIYEKVVVPGASHISLLLAAASLTLPTTACQLEDILFPQALAIPEQGARTVQVALTPQDSSYSCQVISFDDSLDSQTHELSNNGNQADSWAVHATGKLALTKAEQSLIPLEEIQDRCLTKIDNTEVYQYIWDRQIQLGQSFRWIEQVWLGEGEVLCQMKVPQTVWDATKYQLHPALIDSCFQSIVALDLSQSDDNNETFVPFSVEKFIFYNRPQPGLLWCFTRASQDKQAKERLKADIQLFDQDGQLVAQVIGLQARKANPETLLMTLEADLSNWFYEINWQTQPLPSTSPSNGNQTGNWLVFALTSELTECIGKELAQKGHNCIWVSPGSEYQQLDAQHYQINPTVAEQFSQLLQDNADIKGIVHLWGVDETKESVGELAKAQELGCATALHLVQGLTQAGLTQVVPMWLVTQGTQTVLAETEVVQPQQGSLWGLGRVMRLEHPELTCCRVDLDPKSPVADTLPILVDELLFNNQEDQIAIRQGVRYVARLVQQQKQKFTSQQQLPIPETQPLELKLSEYGLIDNLNWQPMQRRPPEAQEVEIQVKAVGLNFRDVLNALGLLKEYYAQHLGITSVEQLTLGLECVGVITSVGETVSHWQIGDEVMAFVPNGFSSFVTTAAEFVMAKPKQMSFPEAATLPLTFFTAYYGLQHLAKIQPGERVLIHAAAGGVGQAAVQIALQAGAEVFATASPPKWDFLKSLGVQQIMNSRTLDFASEIMHLTQGGGVDIVFNSLNGEFIDKSFAVLATQGRFVEIGKIGIWTPEQVKQKRPDVDYFPFDIGEVMTQQPNLIAKISEELTQQWNQGKLQALPYKVFPSTEVAAAFRYMQQAKHIGKVVVAMPEASCEQKSIQAEASYLITGGLGALGLEVAQWMVKEGARNIVLTGRSAPKEAAQKTIRELETAGASVNVLLGDVSTQEDVTKIFQQMVEASLPPLKGVIHAAGVLDDGVLQKMSWERFTKVMAPKVSGTWYLHQLTQDLPLDFFVCFSSMASMLGNYGQGNYAAANGFMDAIAHYRRGQGLPGLSINWGAWATAGMAARLAREHQNRMQSSGVVAIDPESGMQALGSLLSGSQSQVGVFPVNWPEFFRQMPGMAKLPFLEAFTTKSVEQSQKDRILEQLNVASDREQEKLLTSYLQSRVAHFMGMTLSQIELEKSLTVMGLDSLMAVELRNQIQTELAVDIPATRFMEGITIIALATEIKQQLIIKTDKNQTIESNNQGQLDQNKDSNWIGGRTMNLVEFLQDISLKGVKLWCDGEKLRTGGSQEVLTPDVIAQLKQHKSEILQLLKENPGIFQVHPLSYGQKGLWFLWLLSPQNHNYNVSFSVRIYSKVDITIWQQVFQALRERHPLLRSTFPNLAEQPVQQLHQHQELDFLQIDASSWSEEELNKKVIEAHRHPFNLETESVMRVRWFTCSEANHIMLLTIHHIALDGWSCNLIAKELPQLYQAQQYGVETSLPPLNNSYQDYVRWQKELVEGQKGEQLWNYWQQKLVGELPVLNLPTDRPRPPIQTDNGGSYPFKLSEKLTEQLKKLAQTEGVTLYMILLATFQVLLYRYTGQVDILVGSPTYGRTKAEFASIVGCFVDSMVMRADLSGNPVFRDFLSQVRQTVLEALAHQDYPFPLLVDKLQVERDSSRSPIFHTYFILHKFQESKGWQNVFFSSKKTLMNWGGLEVEPFTLDQQEGLYDLDLEMLEEDSYLLGFLRYNTDLFDGSTIERMAGHFENLLSGIVENPSQKVSELPILSAAERHHLLVEWNDTAVEYPKDKCIHQLFEEQVEKTPDAVAVVFEGEQLTYQQLNQQANQLAHYLRSFEVGPGVLVGISVEPSLEQVVSLLSVLKAGGVYVPLDPNYPQERLAFMQEDSKVQVVLTQEPLLEKISLQHSRMVCLDRDQDVIGRESSENLACHTTPDDLAYAIYTSGSTGKPKAVLGRIRSTVNRLHWMWEMLPFAADEICCQKTSINFVDHVAEIFSPLLKGIPLVIVKDDIRGDVPQLMSLLRDKKITRIVLVPSLLKTMLEYGSEQFTQLRYLKYVFCSGETLPLNLAQAFQQKISSARLFNLYGSSEVAADVTCFEVNLWQTRQKILQYFKPQVIHNFNDNQVPGLDQKPFTKPGVSTETLAPKFQRSELPLYPLKVEDYYDKLSQEVLPYVIDTGSPKFIGHMTSALPDFMHDMSKLISRLNQNLVKIETSKSLILLERETLAILHRLVYHFADEFYQDNIQQKNRNLGIVTTGGTTANISALLCARNRGLLSKENSLELSKESIYHVLSKKGYQDIVIIGSRLMHYSINKAASILGMGTKNVVYIDSSSDGKLDLDLLVENISECRNKHMYVLAIVGIAGTTETGEIDPLVEMGNIAQEFGIHFHVDAAWGGATIFSERHKGKLKGIEKADTITICGHKQLYLPQGISVCLFKDPQMLNFAETTARYQAQRDTFDVGRFTIEGSRSALSLCLHGSLHIIGKRGYEILIDDGIEKAQYFSRLIQMLEPFELIMEPALNIVNYRYIPADLRSKVKQKSLTDSEIERINQLNTQIQKEQFEWGMTFVSKTTLIDTGHDQGKEIVVFRTVLSNPNTTTADLHSVLEDQLRIANQIETSETRSKHKLIDFSTPDAVTMDKEMIYLHLADDPKANLEEALEEYLKKNTVPIGKPISNTQIYILDKYGNLLPPGIPGELYVGGDGIAQGYLSHPELTQEKFILNPFTKDKKSQNTEANRLYKTGDLARWLPDGNIEFVGRIDNQIKLRGFRIELGEIEALLNGHSQIQQAVVIAREDIPGNKRLVAYIVASDESLSTKELREFTKQKLPEYMIPSAFVTLDSLPLMPNGKIDRKALPTPDGISPEQEYVAPKTEIEQHIAQIWQDVLQIEKVGIYDNFFEMGGNSLLLVKVSSKLQELFKMELQVVELLKYPNISYLSQYIKSETPKTKNLTEARNVRDYKLKEGKKNMRQRLEGRQRHRSKNKIRE</sequence>
<dbReference type="GO" id="GO:0016491">
    <property type="term" value="F:oxidoreductase activity"/>
    <property type="evidence" value="ECO:0007669"/>
    <property type="project" value="InterPro"/>
</dbReference>
<dbReference type="InterPro" id="IPR014031">
    <property type="entry name" value="Ketoacyl_synth_C"/>
</dbReference>
<dbReference type="Pfam" id="PF00698">
    <property type="entry name" value="Acyl_transf_1"/>
    <property type="match status" value="1"/>
</dbReference>
<dbReference type="SUPFAM" id="SSF52151">
    <property type="entry name" value="FabD/lysophospholipase-like"/>
    <property type="match status" value="1"/>
</dbReference>
<dbReference type="Gene3D" id="3.30.559.30">
    <property type="entry name" value="Nonribosomal peptide synthetase, condensation domain"/>
    <property type="match status" value="1"/>
</dbReference>
<dbReference type="Pfam" id="PF13193">
    <property type="entry name" value="AMP-binding_C"/>
    <property type="match status" value="1"/>
</dbReference>
<evidence type="ECO:0000256" key="13">
    <source>
        <dbReference type="SAM" id="MobiDB-lite"/>
    </source>
</evidence>
<evidence type="ECO:0000256" key="8">
    <source>
        <dbReference type="ARBA" id="ARBA00022898"/>
    </source>
</evidence>
<reference evidence="17" key="1">
    <citation type="journal article" date="2004" name="Chem. Biol.">
        <title>Structure and biosynthesis of the jamaicamides, new mixed polyketide-peptide neurotoxins from the marine cyanobacterium Lyngbya majuscula.</title>
        <authorList>
            <person name="Edwards D.J."/>
            <person name="Marquez B.L."/>
            <person name="Nogle L.M."/>
            <person name="McPhail K."/>
            <person name="Goeger D.E."/>
            <person name="Roberts M.A."/>
            <person name="Gerwick W.H."/>
        </authorList>
    </citation>
    <scope>NUCLEOTIDE SEQUENCE</scope>
    <source>
        <strain evidence="17">JHB</strain>
    </source>
</reference>
<dbReference type="InterPro" id="IPR016036">
    <property type="entry name" value="Malonyl_transacylase_ACP-bd"/>
</dbReference>
<dbReference type="InterPro" id="IPR009081">
    <property type="entry name" value="PP-bd_ACP"/>
</dbReference>